<dbReference type="Proteomes" id="UP001430953">
    <property type="component" value="Unassembled WGS sequence"/>
</dbReference>
<proteinExistence type="predicted"/>
<evidence type="ECO:0000313" key="2">
    <source>
        <dbReference type="Proteomes" id="UP001430953"/>
    </source>
</evidence>
<protein>
    <recommendedName>
        <fullName evidence="3">Secreted protein</fullName>
    </recommendedName>
</protein>
<sequence length="70" mass="7944">MQKFIKATLQFIYYAHGFSFSLATCQSRCFCSSAILRVGGIGNKNDHFKKHRIVILSSAESARLQSKVFR</sequence>
<gene>
    <name evidence="1" type="ORF">PUN28_003173</name>
</gene>
<accession>A0AAW2GJK7</accession>
<comment type="caution">
    <text evidence="1">The sequence shown here is derived from an EMBL/GenBank/DDBJ whole genome shotgun (WGS) entry which is preliminary data.</text>
</comment>
<name>A0AAW2GJK7_9HYME</name>
<evidence type="ECO:0000313" key="1">
    <source>
        <dbReference type="EMBL" id="KAL0127743.1"/>
    </source>
</evidence>
<keyword evidence="2" id="KW-1185">Reference proteome</keyword>
<reference evidence="1 2" key="1">
    <citation type="submission" date="2023-03" db="EMBL/GenBank/DDBJ databases">
        <title>High recombination rates correlate with genetic variation in Cardiocondyla obscurior ants.</title>
        <authorList>
            <person name="Errbii M."/>
        </authorList>
    </citation>
    <scope>NUCLEOTIDE SEQUENCE [LARGE SCALE GENOMIC DNA]</scope>
    <source>
        <strain evidence="1">Alpha-2009</strain>
        <tissue evidence="1">Whole body</tissue>
    </source>
</reference>
<organism evidence="1 2">
    <name type="scientific">Cardiocondyla obscurior</name>
    <dbReference type="NCBI Taxonomy" id="286306"/>
    <lineage>
        <taxon>Eukaryota</taxon>
        <taxon>Metazoa</taxon>
        <taxon>Ecdysozoa</taxon>
        <taxon>Arthropoda</taxon>
        <taxon>Hexapoda</taxon>
        <taxon>Insecta</taxon>
        <taxon>Pterygota</taxon>
        <taxon>Neoptera</taxon>
        <taxon>Endopterygota</taxon>
        <taxon>Hymenoptera</taxon>
        <taxon>Apocrita</taxon>
        <taxon>Aculeata</taxon>
        <taxon>Formicoidea</taxon>
        <taxon>Formicidae</taxon>
        <taxon>Myrmicinae</taxon>
        <taxon>Cardiocondyla</taxon>
    </lineage>
</organism>
<dbReference type="EMBL" id="JADYXP020000003">
    <property type="protein sequence ID" value="KAL0127743.1"/>
    <property type="molecule type" value="Genomic_DNA"/>
</dbReference>
<evidence type="ECO:0008006" key="3">
    <source>
        <dbReference type="Google" id="ProtNLM"/>
    </source>
</evidence>
<dbReference type="AlphaFoldDB" id="A0AAW2GJK7"/>